<dbReference type="SUPFAM" id="SSF56112">
    <property type="entry name" value="Protein kinase-like (PK-like)"/>
    <property type="match status" value="1"/>
</dbReference>
<dbReference type="PANTHER" id="PTHR24362">
    <property type="entry name" value="SERINE/THREONINE-PROTEIN KINASE NEK"/>
    <property type="match status" value="1"/>
</dbReference>
<feature type="domain" description="Protein kinase" evidence="1">
    <location>
        <begin position="1"/>
        <end position="284"/>
    </location>
</feature>
<dbReference type="GO" id="GO:0005524">
    <property type="term" value="F:ATP binding"/>
    <property type="evidence" value="ECO:0007669"/>
    <property type="project" value="InterPro"/>
</dbReference>
<protein>
    <submittedName>
        <fullName evidence="2">Serine/threonine protein kinase</fullName>
    </submittedName>
</protein>
<keyword evidence="3" id="KW-1185">Reference proteome</keyword>
<evidence type="ECO:0000313" key="3">
    <source>
        <dbReference type="Proteomes" id="UP000218542"/>
    </source>
</evidence>
<dbReference type="GO" id="GO:0004674">
    <property type="term" value="F:protein serine/threonine kinase activity"/>
    <property type="evidence" value="ECO:0007669"/>
    <property type="project" value="UniProtKB-KW"/>
</dbReference>
<dbReference type="PANTHER" id="PTHR24362:SF309">
    <property type="entry name" value="PROTEIN KINASE DOMAIN-CONTAINING PROTEIN"/>
    <property type="match status" value="1"/>
</dbReference>
<dbReference type="Pfam" id="PF00069">
    <property type="entry name" value="Pkinase"/>
    <property type="match status" value="1"/>
</dbReference>
<dbReference type="RefSeq" id="WP_133112029.1">
    <property type="nucleotide sequence ID" value="NZ_BAOS01000034.1"/>
</dbReference>
<dbReference type="Gene3D" id="1.10.510.10">
    <property type="entry name" value="Transferase(Phosphotransferase) domain 1"/>
    <property type="match status" value="1"/>
</dbReference>
<sequence>MKAFDFSSALHTPDPIQEISNMTKAFIAERDILEKCKKRKLSKVSLPVASGSTQVPGFAGLDAIVYYLIFEKAKTDIRSQLSNLNNIDMAWCFRSLQNAATGIQQLHISNVAHQDLKPSNILIFESEKEKISDLGRASDLVIESANDELCMPGDRGYAPFEQFYKIKYSNDFTKRFSIDMYHLGSLFFSYFLQMSATQSITLNLKKANNKIPLGKDFTHDLPLIINAFQDSMIALEAELSKYLTKTLAETISIINELCHPDPDKRGNPKTFIRSYGQFDLQRYISIFNKLAKYAEMNYL</sequence>
<name>A0A286U2Y0_9BACT</name>
<keyword evidence="2" id="KW-0723">Serine/threonine-protein kinase</keyword>
<evidence type="ECO:0000313" key="2">
    <source>
        <dbReference type="EMBL" id="GAX62500.1"/>
    </source>
</evidence>
<dbReference type="EMBL" id="BAOS01000034">
    <property type="protein sequence ID" value="GAX62500.1"/>
    <property type="molecule type" value="Genomic_DNA"/>
</dbReference>
<accession>A0A286U2Y0</accession>
<keyword evidence="2" id="KW-0808">Transferase</keyword>
<dbReference type="InterPro" id="IPR000719">
    <property type="entry name" value="Prot_kinase_dom"/>
</dbReference>
<dbReference type="SMART" id="SM00220">
    <property type="entry name" value="S_TKc"/>
    <property type="match status" value="1"/>
</dbReference>
<dbReference type="OrthoDB" id="6111975at2"/>
<evidence type="ECO:0000259" key="1">
    <source>
        <dbReference type="PROSITE" id="PS50011"/>
    </source>
</evidence>
<gene>
    <name evidence="2" type="ORF">SCALIN_C34_0051</name>
</gene>
<dbReference type="AlphaFoldDB" id="A0A286U2Y0"/>
<dbReference type="InterPro" id="IPR011009">
    <property type="entry name" value="Kinase-like_dom_sf"/>
</dbReference>
<proteinExistence type="predicted"/>
<organism evidence="2 3">
    <name type="scientific">Candidatus Scalindua japonica</name>
    <dbReference type="NCBI Taxonomy" id="1284222"/>
    <lineage>
        <taxon>Bacteria</taxon>
        <taxon>Pseudomonadati</taxon>
        <taxon>Planctomycetota</taxon>
        <taxon>Candidatus Brocadiia</taxon>
        <taxon>Candidatus Brocadiales</taxon>
        <taxon>Candidatus Scalinduaceae</taxon>
        <taxon>Candidatus Scalindua</taxon>
    </lineage>
</organism>
<keyword evidence="2" id="KW-0418">Kinase</keyword>
<comment type="caution">
    <text evidence="2">The sequence shown here is derived from an EMBL/GenBank/DDBJ whole genome shotgun (WGS) entry which is preliminary data.</text>
</comment>
<dbReference type="InterPro" id="IPR008271">
    <property type="entry name" value="Ser/Thr_kinase_AS"/>
</dbReference>
<dbReference type="PROSITE" id="PS00108">
    <property type="entry name" value="PROTEIN_KINASE_ST"/>
    <property type="match status" value="1"/>
</dbReference>
<dbReference type="PROSITE" id="PS50011">
    <property type="entry name" value="PROTEIN_KINASE_DOM"/>
    <property type="match status" value="1"/>
</dbReference>
<dbReference type="Proteomes" id="UP000218542">
    <property type="component" value="Unassembled WGS sequence"/>
</dbReference>
<reference evidence="3" key="1">
    <citation type="journal article" date="2017" name="Environ. Microbiol. Rep.">
        <title>Genetic Diversity of Marine Anaerobic Ammonium-Oxidizing Bacteria as Revealed by Genomic and Proteomic Analyses of 'Candidatus Scalindua japonica'.</title>
        <authorList>
            <person name="Oshiki M."/>
            <person name="Mizuto K."/>
            <person name="Kimura Z."/>
            <person name="Kindaichi T."/>
            <person name="Satoh H."/>
            <person name="Okabe S."/>
        </authorList>
    </citation>
    <scope>NUCLEOTIDE SEQUENCE [LARGE SCALE GENOMIC DNA]</scope>
    <source>
        <strain evidence="3">husup-a2</strain>
    </source>
</reference>